<dbReference type="KEGG" id="cser:CCO03_00145"/>
<evidence type="ECO:0000256" key="2">
    <source>
        <dbReference type="ARBA" id="ARBA00023002"/>
    </source>
</evidence>
<evidence type="ECO:0000256" key="1">
    <source>
        <dbReference type="ARBA" id="ARBA00006484"/>
    </source>
</evidence>
<gene>
    <name evidence="4" type="ORF">CCO03_00145</name>
</gene>
<accession>A0A1Y0EIW9</accession>
<dbReference type="OrthoDB" id="9797538at2"/>
<reference evidence="4 5" key="1">
    <citation type="submission" date="2017-05" db="EMBL/GenBank/DDBJ databases">
        <authorList>
            <person name="Song R."/>
            <person name="Chenine A.L."/>
            <person name="Ruprecht R.M."/>
        </authorList>
    </citation>
    <scope>NUCLEOTIDE SEQUENCE [LARGE SCALE GENOMIC DNA]</scope>
    <source>
        <strain evidence="4 5">DSM 26136</strain>
    </source>
</reference>
<comment type="similarity">
    <text evidence="1 3">Belongs to the short-chain dehydrogenases/reductases (SDR) family.</text>
</comment>
<dbReference type="PRINTS" id="PR00081">
    <property type="entry name" value="GDHRDH"/>
</dbReference>
<dbReference type="PRINTS" id="PR00080">
    <property type="entry name" value="SDRFAMILY"/>
</dbReference>
<evidence type="ECO:0000256" key="3">
    <source>
        <dbReference type="RuleBase" id="RU000363"/>
    </source>
</evidence>
<dbReference type="PANTHER" id="PTHR44196">
    <property type="entry name" value="DEHYDROGENASE/REDUCTASE SDR FAMILY MEMBER 7B"/>
    <property type="match status" value="1"/>
</dbReference>
<dbReference type="Pfam" id="PF00106">
    <property type="entry name" value="adh_short"/>
    <property type="match status" value="1"/>
</dbReference>
<keyword evidence="5" id="KW-1185">Reference proteome</keyword>
<dbReference type="GO" id="GO:0016020">
    <property type="term" value="C:membrane"/>
    <property type="evidence" value="ECO:0007669"/>
    <property type="project" value="TreeGrafter"/>
</dbReference>
<dbReference type="GO" id="GO:0016491">
    <property type="term" value="F:oxidoreductase activity"/>
    <property type="evidence" value="ECO:0007669"/>
    <property type="project" value="UniProtKB-KW"/>
</dbReference>
<dbReference type="InterPro" id="IPR036291">
    <property type="entry name" value="NAD(P)-bd_dom_sf"/>
</dbReference>
<dbReference type="PANTHER" id="PTHR44196:SF1">
    <property type="entry name" value="DEHYDROGENASE_REDUCTASE SDR FAMILY MEMBER 7B"/>
    <property type="match status" value="1"/>
</dbReference>
<proteinExistence type="inferred from homology"/>
<protein>
    <submittedName>
        <fullName evidence="4">Short-chain dehydrogenase</fullName>
    </submittedName>
</protein>
<dbReference type="EMBL" id="CP021455">
    <property type="protein sequence ID" value="ARU03309.1"/>
    <property type="molecule type" value="Genomic_DNA"/>
</dbReference>
<evidence type="ECO:0000313" key="4">
    <source>
        <dbReference type="EMBL" id="ARU03309.1"/>
    </source>
</evidence>
<dbReference type="Proteomes" id="UP000196138">
    <property type="component" value="Chromosome"/>
</dbReference>
<dbReference type="SUPFAM" id="SSF51735">
    <property type="entry name" value="NAD(P)-binding Rossmann-fold domains"/>
    <property type="match status" value="1"/>
</dbReference>
<dbReference type="AlphaFoldDB" id="A0A1Y0EIW9"/>
<name>A0A1Y0EIW9_9BURK</name>
<dbReference type="NCBIfam" id="NF005437">
    <property type="entry name" value="PRK07024.1"/>
    <property type="match status" value="1"/>
</dbReference>
<sequence length="258" mass="27686">MTAAAPLALITGASSGIGLALAQAYAQQGWRVAMCARRLAPMAQWRSSQPQREAIHLFQADVDDAQAMLAVARECERTLGLPDLVIANAGFSVGVDLRHAEDLRAFADILQTNVLGVAHTLQPFVKPMLVRGSGQLVAIASVAGLRGLAGQGAYCGSKAAVITFMESLWAELRGSGVAVTTLNPGWVNTPLTAGNPFPMPFALQPEVFARRALRAIARRPRLVTVPWQMAVVSWLLRRLPATALAWATARKPRKPRRP</sequence>
<dbReference type="RefSeq" id="WP_087275625.1">
    <property type="nucleotide sequence ID" value="NZ_CP021455.1"/>
</dbReference>
<dbReference type="Gene3D" id="3.40.50.720">
    <property type="entry name" value="NAD(P)-binding Rossmann-like Domain"/>
    <property type="match status" value="1"/>
</dbReference>
<keyword evidence="2" id="KW-0560">Oxidoreductase</keyword>
<organism evidence="4 5">
    <name type="scientific">Comamonas serinivorans</name>
    <dbReference type="NCBI Taxonomy" id="1082851"/>
    <lineage>
        <taxon>Bacteria</taxon>
        <taxon>Pseudomonadati</taxon>
        <taxon>Pseudomonadota</taxon>
        <taxon>Betaproteobacteria</taxon>
        <taxon>Burkholderiales</taxon>
        <taxon>Comamonadaceae</taxon>
        <taxon>Comamonas</taxon>
    </lineage>
</organism>
<dbReference type="InterPro" id="IPR002347">
    <property type="entry name" value="SDR_fam"/>
</dbReference>
<evidence type="ECO:0000313" key="5">
    <source>
        <dbReference type="Proteomes" id="UP000196138"/>
    </source>
</evidence>